<accession>A0A840X5W2</accession>
<dbReference type="EMBL" id="JACHBS010000001">
    <property type="protein sequence ID" value="MBB5617601.1"/>
    <property type="molecule type" value="Genomic_DNA"/>
</dbReference>
<organism evidence="1 2">
    <name type="scientific">Microcella frigidaquae</name>
    <dbReference type="NCBI Taxonomy" id="424758"/>
    <lineage>
        <taxon>Bacteria</taxon>
        <taxon>Bacillati</taxon>
        <taxon>Actinomycetota</taxon>
        <taxon>Actinomycetes</taxon>
        <taxon>Micrococcales</taxon>
        <taxon>Microbacteriaceae</taxon>
        <taxon>Microcella</taxon>
    </lineage>
</organism>
<evidence type="ECO:0000313" key="2">
    <source>
        <dbReference type="Proteomes" id="UP000552883"/>
    </source>
</evidence>
<keyword evidence="2" id="KW-1185">Reference proteome</keyword>
<sequence length="174" mass="19030">MIIEAGYDLHLLLFPDHSSSEGLRMVCLDANLRVTDVRTPIPAFAGVLDHSALDSIEAAIPDDDDLAPQLDTRFVGLGYRVTATSGYPEGFDWERVKAVEERLARRGIQLLGIQVCDDESWASTGPMYSFESYALDDLPRAIVIPGPHPFASCECVACAPQRQRLRSAPPMAAV</sequence>
<reference evidence="1 2" key="1">
    <citation type="submission" date="2020-08" db="EMBL/GenBank/DDBJ databases">
        <title>Sequencing the genomes of 1000 actinobacteria strains.</title>
        <authorList>
            <person name="Klenk H.-P."/>
        </authorList>
    </citation>
    <scope>NUCLEOTIDE SEQUENCE [LARGE SCALE GENOMIC DNA]</scope>
    <source>
        <strain evidence="1 2">DSM 23889</strain>
    </source>
</reference>
<dbReference type="RefSeq" id="WP_153981747.1">
    <property type="nucleotide sequence ID" value="NZ_BAAANZ010000018.1"/>
</dbReference>
<proteinExistence type="predicted"/>
<comment type="caution">
    <text evidence="1">The sequence shown here is derived from an EMBL/GenBank/DDBJ whole genome shotgun (WGS) entry which is preliminary data.</text>
</comment>
<dbReference type="OrthoDB" id="5117753at2"/>
<dbReference type="Proteomes" id="UP000552883">
    <property type="component" value="Unassembled WGS sequence"/>
</dbReference>
<dbReference type="AlphaFoldDB" id="A0A840X5W2"/>
<evidence type="ECO:0000313" key="1">
    <source>
        <dbReference type="EMBL" id="MBB5617601.1"/>
    </source>
</evidence>
<protein>
    <submittedName>
        <fullName evidence="1">Uncharacterized protein</fullName>
    </submittedName>
</protein>
<gene>
    <name evidence="1" type="ORF">BJ959_001097</name>
</gene>
<name>A0A840X5W2_9MICO</name>